<feature type="transmembrane region" description="Helical" evidence="8">
    <location>
        <begin position="191"/>
        <end position="210"/>
    </location>
</feature>
<comment type="subcellular location">
    <subcellularLocation>
        <location evidence="1 8">Cell membrane</location>
        <topology evidence="1 8">Multi-pass membrane protein</topology>
    </subcellularLocation>
</comment>
<evidence type="ECO:0000256" key="7">
    <source>
        <dbReference type="ARBA" id="ARBA00023136"/>
    </source>
</evidence>
<dbReference type="InterPro" id="IPR002781">
    <property type="entry name" value="TM_pro_TauE-like"/>
</dbReference>
<organism evidence="9 10">
    <name type="scientific">Pistricoccus aurantiacus</name>
    <dbReference type="NCBI Taxonomy" id="1883414"/>
    <lineage>
        <taxon>Bacteria</taxon>
        <taxon>Pseudomonadati</taxon>
        <taxon>Pseudomonadota</taxon>
        <taxon>Gammaproteobacteria</taxon>
        <taxon>Oceanospirillales</taxon>
        <taxon>Halomonadaceae</taxon>
        <taxon>Pistricoccus</taxon>
    </lineage>
</organism>
<keyword evidence="7 8" id="KW-0472">Membrane</keyword>
<name>A0A5B8SVX1_9GAMM</name>
<evidence type="ECO:0000256" key="8">
    <source>
        <dbReference type="RuleBase" id="RU363041"/>
    </source>
</evidence>
<dbReference type="InterPro" id="IPR052017">
    <property type="entry name" value="TSUP"/>
</dbReference>
<evidence type="ECO:0000256" key="4">
    <source>
        <dbReference type="ARBA" id="ARBA00022475"/>
    </source>
</evidence>
<feature type="transmembrane region" description="Helical" evidence="8">
    <location>
        <begin position="216"/>
        <end position="234"/>
    </location>
</feature>
<dbReference type="AlphaFoldDB" id="A0A5B8SVX1"/>
<dbReference type="RefSeq" id="WP_147183964.1">
    <property type="nucleotide sequence ID" value="NZ_CP042382.1"/>
</dbReference>
<protein>
    <recommendedName>
        <fullName evidence="8">Probable membrane transporter protein</fullName>
    </recommendedName>
</protein>
<evidence type="ECO:0000313" key="10">
    <source>
        <dbReference type="Proteomes" id="UP000321272"/>
    </source>
</evidence>
<feature type="transmembrane region" description="Helical" evidence="8">
    <location>
        <begin position="20"/>
        <end position="53"/>
    </location>
</feature>
<dbReference type="OrthoDB" id="9807082at2"/>
<dbReference type="PANTHER" id="PTHR30269:SF0">
    <property type="entry name" value="MEMBRANE TRANSPORTER PROTEIN YFCA-RELATED"/>
    <property type="match status" value="1"/>
</dbReference>
<feature type="transmembrane region" description="Helical" evidence="8">
    <location>
        <begin position="246"/>
        <end position="263"/>
    </location>
</feature>
<accession>A0A5B8SVX1</accession>
<dbReference type="KEGG" id="paur:FGL86_07355"/>
<dbReference type="GO" id="GO:0005886">
    <property type="term" value="C:plasma membrane"/>
    <property type="evidence" value="ECO:0007669"/>
    <property type="project" value="UniProtKB-SubCell"/>
</dbReference>
<keyword evidence="4 8" id="KW-1003">Cell membrane</keyword>
<keyword evidence="6 8" id="KW-1133">Transmembrane helix</keyword>
<dbReference type="PANTHER" id="PTHR30269">
    <property type="entry name" value="TRANSMEMBRANE PROTEIN YFCA"/>
    <property type="match status" value="1"/>
</dbReference>
<proteinExistence type="inferred from homology"/>
<evidence type="ECO:0000256" key="2">
    <source>
        <dbReference type="ARBA" id="ARBA00009142"/>
    </source>
</evidence>
<evidence type="ECO:0000256" key="1">
    <source>
        <dbReference type="ARBA" id="ARBA00004651"/>
    </source>
</evidence>
<evidence type="ECO:0000256" key="6">
    <source>
        <dbReference type="ARBA" id="ARBA00022989"/>
    </source>
</evidence>
<dbReference type="Pfam" id="PF01925">
    <property type="entry name" value="TauE"/>
    <property type="match status" value="1"/>
</dbReference>
<keyword evidence="10" id="KW-1185">Reference proteome</keyword>
<comment type="similarity">
    <text evidence="2 8">Belongs to the 4-toluene sulfonate uptake permease (TSUP) (TC 2.A.102) family.</text>
</comment>
<gene>
    <name evidence="9" type="ORF">FGL86_07355</name>
</gene>
<keyword evidence="5 8" id="KW-0812">Transmembrane</keyword>
<feature type="transmembrane region" description="Helical" evidence="8">
    <location>
        <begin position="89"/>
        <end position="109"/>
    </location>
</feature>
<feature type="transmembrane region" description="Helical" evidence="8">
    <location>
        <begin position="153"/>
        <end position="179"/>
    </location>
</feature>
<dbReference type="Proteomes" id="UP000321272">
    <property type="component" value="Chromosome"/>
</dbReference>
<dbReference type="EMBL" id="CP042382">
    <property type="protein sequence ID" value="QEA38908.1"/>
    <property type="molecule type" value="Genomic_DNA"/>
</dbReference>
<evidence type="ECO:0000313" key="9">
    <source>
        <dbReference type="EMBL" id="QEA38908.1"/>
    </source>
</evidence>
<feature type="transmembrane region" description="Helical" evidence="8">
    <location>
        <begin position="114"/>
        <end position="133"/>
    </location>
</feature>
<evidence type="ECO:0000256" key="5">
    <source>
        <dbReference type="ARBA" id="ARBA00022692"/>
    </source>
</evidence>
<reference evidence="9 10" key="1">
    <citation type="submission" date="2019-06" db="EMBL/GenBank/DDBJ databases">
        <title>Genome analyses of bacteria isolated from kimchi.</title>
        <authorList>
            <person name="Lee S."/>
            <person name="Ahn S."/>
            <person name="Roh S."/>
        </authorList>
    </citation>
    <scope>NUCLEOTIDE SEQUENCE [LARGE SCALE GENOMIC DNA]</scope>
    <source>
        <strain evidence="9 10">CBA4606</strain>
    </source>
</reference>
<evidence type="ECO:0000256" key="3">
    <source>
        <dbReference type="ARBA" id="ARBA00022448"/>
    </source>
</evidence>
<sequence length="264" mass="28399">MSSFEVVSGSLGGLLQQPWFEAVVLVFVGLLAGFINVLSAGGSMLTLPLLMFLGLPPQVANGTNRIAITLQSVSAVVNFWRAGARHLALSLRLSVPAVIGSLLGVWLALKVSDALFEAVLIGVMVASAAVMLLPQPKLDTRPLTRERLTPAIYLAMFAIGVYGGFIQVGVGVLFIVVLYRMLKIDLAQINVFKVLIILIYTLPALGLFVYHDQVRWGYGLLLALGSVSGAWIAVRVNLSAQGALWVKWLTLAVILAIVLRLLLR</sequence>
<keyword evidence="3" id="KW-0813">Transport</keyword>